<keyword evidence="2" id="KW-0175">Coiled coil</keyword>
<evidence type="ECO:0000259" key="4">
    <source>
        <dbReference type="Pfam" id="PF03763"/>
    </source>
</evidence>
<dbReference type="AlphaFoldDB" id="A0A6V7NLY9"/>
<dbReference type="EMBL" id="LR862139">
    <property type="protein sequence ID" value="CAD1819621.1"/>
    <property type="molecule type" value="Genomic_DNA"/>
</dbReference>
<evidence type="ECO:0000256" key="1">
    <source>
        <dbReference type="ARBA" id="ARBA00005711"/>
    </source>
</evidence>
<feature type="region of interest" description="Disordered" evidence="3">
    <location>
        <begin position="1"/>
        <end position="84"/>
    </location>
</feature>
<dbReference type="PANTHER" id="PTHR31471:SF1">
    <property type="entry name" value="OS12G0613600 PROTEIN"/>
    <property type="match status" value="1"/>
</dbReference>
<reference evidence="5" key="1">
    <citation type="submission" date="2020-07" db="EMBL/GenBank/DDBJ databases">
        <authorList>
            <person name="Lin J."/>
        </authorList>
    </citation>
    <scope>NUCLEOTIDE SEQUENCE</scope>
</reference>
<evidence type="ECO:0000313" key="5">
    <source>
        <dbReference type="EMBL" id="CAD1819621.1"/>
    </source>
</evidence>
<feature type="compositionally biased region" description="Polar residues" evidence="3">
    <location>
        <begin position="73"/>
        <end position="82"/>
    </location>
</feature>
<sequence>MDYERIRKIQQKREVGNNSSRASPSKLDDMEHSRRSLLAGDLVEEDVMKDPKDGLTLGTNTNSETSELESKMDSSGVQNNRAGVSGHFKLTDSLNTAESIMPSEEDCNGNESGQDNVSTNSFEFQRGERTVQHPVIGPFIRNAPSKWNDAEKWIVNRNLMHSNPDALKKTIPQGPKSRQAIISNCVRVAPEALNNAEQKHQLLQVADTKSSSGAKFSFDPNCVRASSESANARSVLTDLSPVTGDLGITSVESVLMKDAGTEMTPIGSQETSRIGTPIGAITPVLSPLCSMPSTPKCGISELSDNELQLRTRREIAALGLQLGKMNIASWASKENPEISFQPNETADAEQNARRENEARAAEWEESQRSKCVARYKHEEFKIQEWESRQKAKFEAEMMRVEAQAEQMKARAQQKMAEKLAVTRRKAERKQAIAEARRSRRAARTATQVAWIRQTGRVPSPHFLGCCSWFL</sequence>
<comment type="similarity">
    <text evidence="1">Belongs to the remorin family.</text>
</comment>
<organism evidence="5">
    <name type="scientific">Ananas comosus var. bracteatus</name>
    <name type="common">red pineapple</name>
    <dbReference type="NCBI Taxonomy" id="296719"/>
    <lineage>
        <taxon>Eukaryota</taxon>
        <taxon>Viridiplantae</taxon>
        <taxon>Streptophyta</taxon>
        <taxon>Embryophyta</taxon>
        <taxon>Tracheophyta</taxon>
        <taxon>Spermatophyta</taxon>
        <taxon>Magnoliopsida</taxon>
        <taxon>Liliopsida</taxon>
        <taxon>Poales</taxon>
        <taxon>Bromeliaceae</taxon>
        <taxon>Bromelioideae</taxon>
        <taxon>Ananas</taxon>
    </lineage>
</organism>
<accession>A0A6V7NLY9</accession>
<dbReference type="InterPro" id="IPR005516">
    <property type="entry name" value="Remorin_C"/>
</dbReference>
<dbReference type="PANTHER" id="PTHR31471">
    <property type="entry name" value="OS02G0116800 PROTEIN"/>
    <property type="match status" value="1"/>
</dbReference>
<feature type="coiled-coil region" evidence="2">
    <location>
        <begin position="390"/>
        <end position="417"/>
    </location>
</feature>
<feature type="domain" description="Remorin C-terminal" evidence="4">
    <location>
        <begin position="355"/>
        <end position="459"/>
    </location>
</feature>
<feature type="compositionally biased region" description="Basic and acidic residues" evidence="3">
    <location>
        <begin position="1"/>
        <end position="15"/>
    </location>
</feature>
<dbReference type="Pfam" id="PF03763">
    <property type="entry name" value="Remorin_C"/>
    <property type="match status" value="1"/>
</dbReference>
<proteinExistence type="inferred from homology"/>
<evidence type="ECO:0000256" key="3">
    <source>
        <dbReference type="SAM" id="MobiDB-lite"/>
    </source>
</evidence>
<feature type="region of interest" description="Disordered" evidence="3">
    <location>
        <begin position="336"/>
        <end position="363"/>
    </location>
</feature>
<feature type="compositionally biased region" description="Basic and acidic residues" evidence="3">
    <location>
        <begin position="350"/>
        <end position="363"/>
    </location>
</feature>
<gene>
    <name evidence="5" type="ORF">CB5_LOCUS2832</name>
</gene>
<name>A0A6V7NLY9_ANACO</name>
<protein>
    <recommendedName>
        <fullName evidence="4">Remorin C-terminal domain-containing protein</fullName>
    </recommendedName>
</protein>
<evidence type="ECO:0000256" key="2">
    <source>
        <dbReference type="SAM" id="Coils"/>
    </source>
</evidence>